<name>A0A6C0IGC8_9ZZZZ</name>
<evidence type="ECO:0008006" key="2">
    <source>
        <dbReference type="Google" id="ProtNLM"/>
    </source>
</evidence>
<evidence type="ECO:0000313" key="1">
    <source>
        <dbReference type="EMBL" id="QHT92248.1"/>
    </source>
</evidence>
<protein>
    <recommendedName>
        <fullName evidence="2">Glycosyltransferase</fullName>
    </recommendedName>
</protein>
<sequence>MSIYLFYHICCTDAAFAIVKDQITKIIFSGLYDKVTKIYCGLVGVNGFIINDISRMLEQHGKKFAILAYGKNDKTFERFTMTKIKALVQPADKILYIHSKGVTHTDSVARLSIASWRNMMEYFLIARHEQCLADLDTHDAVGIMWHGTPQAQFKGVKYMHFSGNFWWTTGAYYTSLPEKIGDEYWDPEMYIGKGNPKIKCYYDPPGFNQYRDTVQMRQYSDT</sequence>
<reference evidence="1" key="1">
    <citation type="journal article" date="2020" name="Nature">
        <title>Giant virus diversity and host interactions through global metagenomics.</title>
        <authorList>
            <person name="Schulz F."/>
            <person name="Roux S."/>
            <person name="Paez-Espino D."/>
            <person name="Jungbluth S."/>
            <person name="Walsh D.A."/>
            <person name="Denef V.J."/>
            <person name="McMahon K.D."/>
            <person name="Konstantinidis K.T."/>
            <person name="Eloe-Fadrosh E.A."/>
            <person name="Kyrpides N.C."/>
            <person name="Woyke T."/>
        </authorList>
    </citation>
    <scope>NUCLEOTIDE SEQUENCE</scope>
    <source>
        <strain evidence="1">GVMAG-M-3300023184-88</strain>
    </source>
</reference>
<proteinExistence type="predicted"/>
<accession>A0A6C0IGC8</accession>
<dbReference type="EMBL" id="MN740182">
    <property type="protein sequence ID" value="QHT92248.1"/>
    <property type="molecule type" value="Genomic_DNA"/>
</dbReference>
<organism evidence="1">
    <name type="scientific">viral metagenome</name>
    <dbReference type="NCBI Taxonomy" id="1070528"/>
    <lineage>
        <taxon>unclassified sequences</taxon>
        <taxon>metagenomes</taxon>
        <taxon>organismal metagenomes</taxon>
    </lineage>
</organism>
<dbReference type="AlphaFoldDB" id="A0A6C0IGC8"/>